<accession>A0ABS9F9U9</accession>
<keyword evidence="4" id="KW-1185">Reference proteome</keyword>
<sequence length="167" mass="17713">MTDDRTLARYSVVTMVLALGAAMSADAYETTVTISGTVLASIPCVINNERPIVAAFGDVQIADIDGSYKTITLDYTLDCARAVTNEVRMQVRGTGTWFSPALLAVPGNNELGIAFKKDGAALAVNTWANFDAGKKPLIQAVLAKRSQSSEIVNGAFSASATMVVEYR</sequence>
<proteinExistence type="predicted"/>
<dbReference type="Pfam" id="PF00419">
    <property type="entry name" value="Fimbrial"/>
    <property type="match status" value="1"/>
</dbReference>
<feature type="chain" id="PRO_5046390737" evidence="1">
    <location>
        <begin position="28"/>
        <end position="167"/>
    </location>
</feature>
<organism evidence="3 4">
    <name type="scientific">Pseudomonas gessardii</name>
    <dbReference type="NCBI Taxonomy" id="78544"/>
    <lineage>
        <taxon>Bacteria</taxon>
        <taxon>Pseudomonadati</taxon>
        <taxon>Pseudomonadota</taxon>
        <taxon>Gammaproteobacteria</taxon>
        <taxon>Pseudomonadales</taxon>
        <taxon>Pseudomonadaceae</taxon>
        <taxon>Pseudomonas</taxon>
    </lineage>
</organism>
<dbReference type="Gene3D" id="2.60.40.1090">
    <property type="entry name" value="Fimbrial-type adhesion domain"/>
    <property type="match status" value="1"/>
</dbReference>
<evidence type="ECO:0000259" key="2">
    <source>
        <dbReference type="Pfam" id="PF00419"/>
    </source>
</evidence>
<feature type="signal peptide" evidence="1">
    <location>
        <begin position="1"/>
        <end position="27"/>
    </location>
</feature>
<evidence type="ECO:0000313" key="3">
    <source>
        <dbReference type="EMBL" id="MCF5109124.1"/>
    </source>
</evidence>
<comment type="caution">
    <text evidence="3">The sequence shown here is derived from an EMBL/GenBank/DDBJ whole genome shotgun (WGS) entry which is preliminary data.</text>
</comment>
<gene>
    <name evidence="3" type="ORF">GIW56_20020</name>
</gene>
<reference evidence="3 4" key="1">
    <citation type="submission" date="2019-11" db="EMBL/GenBank/DDBJ databases">
        <title>Epiphytic Pseudomonas syringae from cherry orchards.</title>
        <authorList>
            <person name="Hulin M.T."/>
        </authorList>
    </citation>
    <scope>NUCLEOTIDE SEQUENCE [LARGE SCALE GENOMIC DNA]</scope>
    <source>
        <strain evidence="3 4">PA-6-5B</strain>
    </source>
</reference>
<dbReference type="RefSeq" id="WP_169866752.1">
    <property type="nucleotide sequence ID" value="NZ_JAAQYN010000042.1"/>
</dbReference>
<protein>
    <submittedName>
        <fullName evidence="3">Fimbrial protein</fullName>
    </submittedName>
</protein>
<dbReference type="InterPro" id="IPR036937">
    <property type="entry name" value="Adhesion_dom_fimbrial_sf"/>
</dbReference>
<dbReference type="SUPFAM" id="SSF49401">
    <property type="entry name" value="Bacterial adhesins"/>
    <property type="match status" value="1"/>
</dbReference>
<dbReference type="Proteomes" id="UP000814003">
    <property type="component" value="Unassembled WGS sequence"/>
</dbReference>
<dbReference type="EMBL" id="WKED01000042">
    <property type="protein sequence ID" value="MCF5109124.1"/>
    <property type="molecule type" value="Genomic_DNA"/>
</dbReference>
<evidence type="ECO:0000313" key="4">
    <source>
        <dbReference type="Proteomes" id="UP000814003"/>
    </source>
</evidence>
<evidence type="ECO:0000256" key="1">
    <source>
        <dbReference type="SAM" id="SignalP"/>
    </source>
</evidence>
<name>A0ABS9F9U9_9PSED</name>
<dbReference type="InterPro" id="IPR000259">
    <property type="entry name" value="Adhesion_dom_fimbrial"/>
</dbReference>
<dbReference type="InterPro" id="IPR008966">
    <property type="entry name" value="Adhesion_dom_sf"/>
</dbReference>
<keyword evidence="1" id="KW-0732">Signal</keyword>
<feature type="domain" description="Fimbrial-type adhesion" evidence="2">
    <location>
        <begin position="33"/>
        <end position="166"/>
    </location>
</feature>